<dbReference type="Gene3D" id="3.30.1780.10">
    <property type="entry name" value="ornithine cyclodeaminase, domain 1"/>
    <property type="match status" value="1"/>
</dbReference>
<dbReference type="InterPro" id="IPR036291">
    <property type="entry name" value="NAD(P)-bd_dom_sf"/>
</dbReference>
<protein>
    <recommendedName>
        <fullName evidence="4">Ornithine cyclodeaminase</fullName>
    </recommendedName>
</protein>
<dbReference type="GO" id="GO:0005737">
    <property type="term" value="C:cytoplasm"/>
    <property type="evidence" value="ECO:0007669"/>
    <property type="project" value="TreeGrafter"/>
</dbReference>
<organism evidence="2 3">
    <name type="scientific">Rhizopus delemar (strain RA 99-880 / ATCC MYA-4621 / FGSC 9543 / NRRL 43880)</name>
    <name type="common">Mucormycosis agent</name>
    <name type="synonym">Rhizopus arrhizus var. delemar</name>
    <dbReference type="NCBI Taxonomy" id="246409"/>
    <lineage>
        <taxon>Eukaryota</taxon>
        <taxon>Fungi</taxon>
        <taxon>Fungi incertae sedis</taxon>
        <taxon>Mucoromycota</taxon>
        <taxon>Mucoromycotina</taxon>
        <taxon>Mucoromycetes</taxon>
        <taxon>Mucorales</taxon>
        <taxon>Mucorineae</taxon>
        <taxon>Rhizopodaceae</taxon>
        <taxon>Rhizopus</taxon>
    </lineage>
</organism>
<dbReference type="GO" id="GO:0019752">
    <property type="term" value="P:carboxylic acid metabolic process"/>
    <property type="evidence" value="ECO:0007669"/>
    <property type="project" value="UniProtKB-ARBA"/>
</dbReference>
<dbReference type="Proteomes" id="UP000009138">
    <property type="component" value="Unassembled WGS sequence"/>
</dbReference>
<dbReference type="STRING" id="246409.I1CSN2"/>
<proteinExistence type="inferred from homology"/>
<evidence type="ECO:0000313" key="2">
    <source>
        <dbReference type="EMBL" id="EIE91462.1"/>
    </source>
</evidence>
<dbReference type="FunFam" id="3.40.50.720:FF:000311">
    <property type="entry name" value="Ornithine cyclodeaminase"/>
    <property type="match status" value="1"/>
</dbReference>
<dbReference type="OrthoDB" id="41492at2759"/>
<dbReference type="GeneID" id="93623138"/>
<dbReference type="VEuPathDB" id="FungiDB:RO3G_16173"/>
<evidence type="ECO:0008006" key="4">
    <source>
        <dbReference type="Google" id="ProtNLM"/>
    </source>
</evidence>
<name>I1CSN2_RHIO9</name>
<dbReference type="PANTHER" id="PTHR13812:SF19">
    <property type="entry name" value="KETIMINE REDUCTASE MU-CRYSTALLIN"/>
    <property type="match status" value="1"/>
</dbReference>
<evidence type="ECO:0000256" key="1">
    <source>
        <dbReference type="ARBA" id="ARBA00008903"/>
    </source>
</evidence>
<dbReference type="PANTHER" id="PTHR13812">
    <property type="entry name" value="KETIMINE REDUCTASE MU-CRYSTALLIN"/>
    <property type="match status" value="1"/>
</dbReference>
<dbReference type="PIRSF" id="PIRSF001439">
    <property type="entry name" value="CryM"/>
    <property type="match status" value="1"/>
</dbReference>
<keyword evidence="3" id="KW-1185">Reference proteome</keyword>
<dbReference type="AlphaFoldDB" id="I1CSN2"/>
<dbReference type="OMA" id="VKIVNVH"/>
<dbReference type="RefSeq" id="XP_067526858.1">
    <property type="nucleotide sequence ID" value="XM_067670757.1"/>
</dbReference>
<dbReference type="Pfam" id="PF02423">
    <property type="entry name" value="OCD_Mu_crystall"/>
    <property type="match status" value="1"/>
</dbReference>
<dbReference type="GO" id="GO:0016491">
    <property type="term" value="F:oxidoreductase activity"/>
    <property type="evidence" value="ECO:0007669"/>
    <property type="project" value="UniProtKB-ARBA"/>
</dbReference>
<dbReference type="InParanoid" id="I1CSN2"/>
<gene>
    <name evidence="2" type="ORF">RO3G_16173</name>
</gene>
<dbReference type="EMBL" id="CH476750">
    <property type="protein sequence ID" value="EIE91462.1"/>
    <property type="molecule type" value="Genomic_DNA"/>
</dbReference>
<dbReference type="Gene3D" id="3.40.50.720">
    <property type="entry name" value="NAD(P)-binding Rossmann-like Domain"/>
    <property type="match status" value="1"/>
</dbReference>
<dbReference type="InterPro" id="IPR003462">
    <property type="entry name" value="ODC_Mu_crystall"/>
</dbReference>
<dbReference type="FunCoup" id="I1CSN2">
    <property type="interactions" value="411"/>
</dbReference>
<accession>I1CSN2</accession>
<sequence length="273" mass="29591">MDSHQALFMPSRLGETTSIKIVSVPTKDGKGGLPATILVLNQYTGSVEAVLNAADLTAVRTAAGSGLATRYYADPNAKNLVVFGAGAQGRSHVDMMIAARPTINRIAIWNRGDERRNKLINELRDSYPNREIVSANEDLENEVRQADIICTCTNATSPVLFGKWLKSGVHLNCVGSYTKDMHEVDAETIKKAELIVVDSIDACSLEAGELIKSSQPQDWLEIGQVATSKMNVEQSRNKITLFKSVGISVQDSAISGLMVKLAKENKEGTIVPF</sequence>
<dbReference type="SUPFAM" id="SSF51735">
    <property type="entry name" value="NAD(P)-binding Rossmann-fold domains"/>
    <property type="match status" value="1"/>
</dbReference>
<dbReference type="InterPro" id="IPR023401">
    <property type="entry name" value="ODC_N"/>
</dbReference>
<dbReference type="eggNOG" id="KOG3007">
    <property type="taxonomic scope" value="Eukaryota"/>
</dbReference>
<evidence type="ECO:0000313" key="3">
    <source>
        <dbReference type="Proteomes" id="UP000009138"/>
    </source>
</evidence>
<comment type="similarity">
    <text evidence="1">Belongs to the ornithine cyclodeaminase/mu-crystallin family.</text>
</comment>
<reference evidence="2 3" key="1">
    <citation type="journal article" date="2009" name="PLoS Genet.">
        <title>Genomic analysis of the basal lineage fungus Rhizopus oryzae reveals a whole-genome duplication.</title>
        <authorList>
            <person name="Ma L.-J."/>
            <person name="Ibrahim A.S."/>
            <person name="Skory C."/>
            <person name="Grabherr M.G."/>
            <person name="Burger G."/>
            <person name="Butler M."/>
            <person name="Elias M."/>
            <person name="Idnurm A."/>
            <person name="Lang B.F."/>
            <person name="Sone T."/>
            <person name="Abe A."/>
            <person name="Calvo S.E."/>
            <person name="Corrochano L.M."/>
            <person name="Engels R."/>
            <person name="Fu J."/>
            <person name="Hansberg W."/>
            <person name="Kim J.-M."/>
            <person name="Kodira C.D."/>
            <person name="Koehrsen M.J."/>
            <person name="Liu B."/>
            <person name="Miranda-Saavedra D."/>
            <person name="O'Leary S."/>
            <person name="Ortiz-Castellanos L."/>
            <person name="Poulter R."/>
            <person name="Rodriguez-Romero J."/>
            <person name="Ruiz-Herrera J."/>
            <person name="Shen Y.-Q."/>
            <person name="Zeng Q."/>
            <person name="Galagan J."/>
            <person name="Birren B.W."/>
            <person name="Cuomo C.A."/>
            <person name="Wickes B.L."/>
        </authorList>
    </citation>
    <scope>NUCLEOTIDE SEQUENCE [LARGE SCALE GENOMIC DNA]</scope>
    <source>
        <strain evidence="3">RA 99-880 / ATCC MYA-4621 / FGSC 9543 / NRRL 43880</strain>
    </source>
</reference>